<comment type="caution">
    <text evidence="1">The sequence shown here is derived from an EMBL/GenBank/DDBJ whole genome shotgun (WGS) entry which is preliminary data.</text>
</comment>
<feature type="non-terminal residue" evidence="1">
    <location>
        <position position="1"/>
    </location>
</feature>
<name>A0ABW0T0Q7_9GAMM</name>
<dbReference type="EMBL" id="JBHSNG010000028">
    <property type="protein sequence ID" value="MFC5582946.1"/>
    <property type="molecule type" value="Genomic_DNA"/>
</dbReference>
<evidence type="ECO:0000313" key="1">
    <source>
        <dbReference type="EMBL" id="MFC5582946.1"/>
    </source>
</evidence>
<accession>A0ABW0T0Q7</accession>
<evidence type="ECO:0000313" key="2">
    <source>
        <dbReference type="Proteomes" id="UP001596111"/>
    </source>
</evidence>
<sequence length="75" mass="8364">RHGVHLIRFLLVKKPAGRLGYPGQFSVGISSKSGSVLDRPQHRKKGERLEVARCAGHQSCNTPMTERRRNSAQVD</sequence>
<dbReference type="Proteomes" id="UP001596111">
    <property type="component" value="Unassembled WGS sequence"/>
</dbReference>
<proteinExistence type="predicted"/>
<keyword evidence="2" id="KW-1185">Reference proteome</keyword>
<organism evidence="1 2">
    <name type="scientific">Rhodanobacter terrae</name>
    <dbReference type="NCBI Taxonomy" id="418647"/>
    <lineage>
        <taxon>Bacteria</taxon>
        <taxon>Pseudomonadati</taxon>
        <taxon>Pseudomonadota</taxon>
        <taxon>Gammaproteobacteria</taxon>
        <taxon>Lysobacterales</taxon>
        <taxon>Rhodanobacteraceae</taxon>
        <taxon>Rhodanobacter</taxon>
    </lineage>
</organism>
<gene>
    <name evidence="1" type="ORF">ACFPPB_17660</name>
</gene>
<reference evidence="2" key="1">
    <citation type="journal article" date="2019" name="Int. J. Syst. Evol. Microbiol.">
        <title>The Global Catalogue of Microorganisms (GCM) 10K type strain sequencing project: providing services to taxonomists for standard genome sequencing and annotation.</title>
        <authorList>
            <consortium name="The Broad Institute Genomics Platform"/>
            <consortium name="The Broad Institute Genome Sequencing Center for Infectious Disease"/>
            <person name="Wu L."/>
            <person name="Ma J."/>
        </authorList>
    </citation>
    <scope>NUCLEOTIDE SEQUENCE [LARGE SCALE GENOMIC DNA]</scope>
    <source>
        <strain evidence="2">CGMCC 1.13587</strain>
    </source>
</reference>
<protein>
    <submittedName>
        <fullName evidence="1">Uncharacterized protein</fullName>
    </submittedName>
</protein>
<dbReference type="RefSeq" id="WP_377329512.1">
    <property type="nucleotide sequence ID" value="NZ_JBHSNG010000028.1"/>
</dbReference>